<keyword evidence="1" id="KW-0224">Dipeptidase</keyword>
<dbReference type="InterPro" id="IPR008257">
    <property type="entry name" value="Pept_M19"/>
</dbReference>
<dbReference type="PROSITE" id="PS51365">
    <property type="entry name" value="RENAL_DIPEPTIDASE_2"/>
    <property type="match status" value="1"/>
</dbReference>
<organism evidence="1 2">
    <name type="scientific">Paenibacillus aurantius</name>
    <dbReference type="NCBI Taxonomy" id="2918900"/>
    <lineage>
        <taxon>Bacteria</taxon>
        <taxon>Bacillati</taxon>
        <taxon>Bacillota</taxon>
        <taxon>Bacilli</taxon>
        <taxon>Bacillales</taxon>
        <taxon>Paenibacillaceae</taxon>
        <taxon>Paenibacillus</taxon>
    </lineage>
</organism>
<dbReference type="RefSeq" id="WP_315607584.1">
    <property type="nucleotide sequence ID" value="NZ_CP130318.1"/>
</dbReference>
<gene>
    <name evidence="1" type="ORF">MJA45_12555</name>
</gene>
<dbReference type="GO" id="GO:0006508">
    <property type="term" value="P:proteolysis"/>
    <property type="evidence" value="ECO:0007669"/>
    <property type="project" value="InterPro"/>
</dbReference>
<dbReference type="SUPFAM" id="SSF51556">
    <property type="entry name" value="Metallo-dependent hydrolases"/>
    <property type="match status" value="1"/>
</dbReference>
<dbReference type="GO" id="GO:0070573">
    <property type="term" value="F:metallodipeptidase activity"/>
    <property type="evidence" value="ECO:0007669"/>
    <property type="project" value="InterPro"/>
</dbReference>
<dbReference type="InterPro" id="IPR032466">
    <property type="entry name" value="Metal_Hydrolase"/>
</dbReference>
<reference evidence="1 2" key="1">
    <citation type="submission" date="2022-02" db="EMBL/GenBank/DDBJ databases">
        <title>Paenibacillus sp. MBLB1776 Whole Genome Shotgun Sequencing.</title>
        <authorList>
            <person name="Hwang C.Y."/>
            <person name="Cho E.-S."/>
            <person name="Seo M.-J."/>
        </authorList>
    </citation>
    <scope>NUCLEOTIDE SEQUENCE [LARGE SCALE GENOMIC DNA]</scope>
    <source>
        <strain evidence="1 2">MBLB1776</strain>
    </source>
</reference>
<evidence type="ECO:0000313" key="1">
    <source>
        <dbReference type="EMBL" id="WNQ13803.1"/>
    </source>
</evidence>
<keyword evidence="1" id="KW-0378">Hydrolase</keyword>
<dbReference type="CDD" id="cd01301">
    <property type="entry name" value="rDP_like"/>
    <property type="match status" value="1"/>
</dbReference>
<dbReference type="KEGG" id="paun:MJA45_12555"/>
<sequence length="312" mass="34942">MRIIDAHCDLLGRMLVDSTVSFVTEHPDTRVNRQRMQEANYAFQIFALYLSESLRRPGFPEVLEMVDLFRERVCREGDVILVRSVSDLQKAAEKGQLGGLLSLEGAEGLGGSLTCLRTLHELGLRLLGLTWNHANWAADGVGESRNGGFTEKGKGLVRECNRLGIIMDVSHLAERGFWELADLSDKPFIASHSNAKALCPHRRNLTDDQITALIERQGRIGITFVPWFLSEGKASLKDILKHIDYIGSRGGMPYLGFGSDFDGFDGGIPGLEHPGCFPNLVNELQKHYKEDEVRGLLFDNWYKFLQDNLPQV</sequence>
<keyword evidence="2" id="KW-1185">Reference proteome</keyword>
<dbReference type="PANTHER" id="PTHR10443:SF12">
    <property type="entry name" value="DIPEPTIDASE"/>
    <property type="match status" value="1"/>
</dbReference>
<dbReference type="AlphaFoldDB" id="A0AA96LIV1"/>
<dbReference type="Pfam" id="PF01244">
    <property type="entry name" value="Peptidase_M19"/>
    <property type="match status" value="1"/>
</dbReference>
<dbReference type="Gene3D" id="3.20.20.140">
    <property type="entry name" value="Metal-dependent hydrolases"/>
    <property type="match status" value="1"/>
</dbReference>
<dbReference type="Proteomes" id="UP001305702">
    <property type="component" value="Chromosome"/>
</dbReference>
<name>A0AA96LIV1_9BACL</name>
<dbReference type="PANTHER" id="PTHR10443">
    <property type="entry name" value="MICROSOMAL DIPEPTIDASE"/>
    <property type="match status" value="1"/>
</dbReference>
<accession>A0AA96LIV1</accession>
<evidence type="ECO:0000313" key="2">
    <source>
        <dbReference type="Proteomes" id="UP001305702"/>
    </source>
</evidence>
<dbReference type="EC" id="3.4.13.19" evidence="1"/>
<proteinExistence type="predicted"/>
<dbReference type="EMBL" id="CP130318">
    <property type="protein sequence ID" value="WNQ13803.1"/>
    <property type="molecule type" value="Genomic_DNA"/>
</dbReference>
<keyword evidence="1" id="KW-0645">Protease</keyword>
<protein>
    <submittedName>
        <fullName evidence="1">Dipeptidase</fullName>
        <ecNumber evidence="1">3.4.13.19</ecNumber>
    </submittedName>
</protein>